<gene>
    <name evidence="1" type="ORF">COT91_02675</name>
</gene>
<accession>A0A2H0VDM5</accession>
<reference evidence="2" key="1">
    <citation type="submission" date="2017-09" db="EMBL/GenBank/DDBJ databases">
        <title>Depth-based differentiation of microbial function through sediment-hosted aquifers and enrichment of novel symbionts in the deep terrestrial subsurface.</title>
        <authorList>
            <person name="Probst A.J."/>
            <person name="Ladd B."/>
            <person name="Jarett J.K."/>
            <person name="Geller-Mcgrath D.E."/>
            <person name="Sieber C.M.K."/>
            <person name="Emerson J.B."/>
            <person name="Anantharaman K."/>
            <person name="Thomas B.C."/>
            <person name="Malmstrom R."/>
            <person name="Stieglmeier M."/>
            <person name="Klingl A."/>
            <person name="Woyke T."/>
            <person name="Ryan C.M."/>
            <person name="Banfield J.F."/>
        </authorList>
    </citation>
    <scope>NUCLEOTIDE SEQUENCE [LARGE SCALE GENOMIC DNA]</scope>
</reference>
<dbReference type="EMBL" id="PFAJ01000037">
    <property type="protein sequence ID" value="PIR97195.1"/>
    <property type="molecule type" value="Genomic_DNA"/>
</dbReference>
<name>A0A2H0VDM5_9BACT</name>
<evidence type="ECO:0000313" key="1">
    <source>
        <dbReference type="EMBL" id="PIR97195.1"/>
    </source>
</evidence>
<comment type="caution">
    <text evidence="1">The sequence shown here is derived from an EMBL/GenBank/DDBJ whole genome shotgun (WGS) entry which is preliminary data.</text>
</comment>
<organism evidence="1 2">
    <name type="scientific">Candidatus Doudnabacteria bacterium CG10_big_fil_rev_8_21_14_0_10_41_10</name>
    <dbReference type="NCBI Taxonomy" id="1974551"/>
    <lineage>
        <taxon>Bacteria</taxon>
        <taxon>Candidatus Doudnaibacteriota</taxon>
    </lineage>
</organism>
<dbReference type="Proteomes" id="UP000230557">
    <property type="component" value="Unassembled WGS sequence"/>
</dbReference>
<dbReference type="AlphaFoldDB" id="A0A2H0VDM5"/>
<evidence type="ECO:0000313" key="2">
    <source>
        <dbReference type="Proteomes" id="UP000230557"/>
    </source>
</evidence>
<protein>
    <submittedName>
        <fullName evidence="1">Uncharacterized protein</fullName>
    </submittedName>
</protein>
<proteinExistence type="predicted"/>
<sequence length="86" mass="9194">MEQQLLGLLACAEHIAELNKGGPVDIGIRLITAGLQVGNRVLIGLRPCSETIEAVVLKIVREADARWAEVTVCLPNSEHCPQPPSA</sequence>